<proteinExistence type="predicted"/>
<dbReference type="CDD" id="cd00156">
    <property type="entry name" value="REC"/>
    <property type="match status" value="1"/>
</dbReference>
<dbReference type="InterPro" id="IPR011006">
    <property type="entry name" value="CheY-like_superfamily"/>
</dbReference>
<dbReference type="SUPFAM" id="SSF52172">
    <property type="entry name" value="CheY-like"/>
    <property type="match status" value="1"/>
</dbReference>
<reference evidence="3" key="1">
    <citation type="submission" date="2020-05" db="EMBL/GenBank/DDBJ databases">
        <authorList>
            <person name="Chiriac C."/>
            <person name="Salcher M."/>
            <person name="Ghai R."/>
            <person name="Kavagutti S V."/>
        </authorList>
    </citation>
    <scope>NUCLEOTIDE SEQUENCE</scope>
</reference>
<protein>
    <submittedName>
        <fullName evidence="3">Unannotated protein</fullName>
    </submittedName>
</protein>
<dbReference type="Pfam" id="PF00072">
    <property type="entry name" value="Response_reg"/>
    <property type="match status" value="1"/>
</dbReference>
<keyword evidence="1" id="KW-0238">DNA-binding</keyword>
<sequence length="223" mass="23842">MLGRSLLVVEDDSLLRELLASALEARDFVVHTAASIGEAKRCVARFDPDGVILDIELGPGPNGFDFADMLHEVSPQTAIVFLTNLPDPRFAERGADGLPTGFAYLRKTAVANIDSLVEALDDAMRGGDLTRHRHDQDKGRPLASLTQKQIDVMYLAADGKTNAQIAADREISVKAVEDILSRAASALGIDAAPDGNVRVAAVRKFLEGIGAPASIERDSRAVK</sequence>
<dbReference type="InterPro" id="IPR036388">
    <property type="entry name" value="WH-like_DNA-bd_sf"/>
</dbReference>
<evidence type="ECO:0000313" key="3">
    <source>
        <dbReference type="EMBL" id="CAB4935779.1"/>
    </source>
</evidence>
<dbReference type="InterPro" id="IPR000792">
    <property type="entry name" value="Tscrpt_reg_LuxR_C"/>
</dbReference>
<dbReference type="PROSITE" id="PS50110">
    <property type="entry name" value="RESPONSE_REGULATORY"/>
    <property type="match status" value="1"/>
</dbReference>
<dbReference type="Gene3D" id="3.40.50.2300">
    <property type="match status" value="1"/>
</dbReference>
<dbReference type="GO" id="GO:0000160">
    <property type="term" value="P:phosphorelay signal transduction system"/>
    <property type="evidence" value="ECO:0007669"/>
    <property type="project" value="InterPro"/>
</dbReference>
<dbReference type="GO" id="GO:0003677">
    <property type="term" value="F:DNA binding"/>
    <property type="evidence" value="ECO:0007669"/>
    <property type="project" value="UniProtKB-KW"/>
</dbReference>
<dbReference type="InterPro" id="IPR001789">
    <property type="entry name" value="Sig_transdc_resp-reg_receiver"/>
</dbReference>
<dbReference type="PANTHER" id="PTHR43214">
    <property type="entry name" value="TWO-COMPONENT RESPONSE REGULATOR"/>
    <property type="match status" value="1"/>
</dbReference>
<dbReference type="GO" id="GO:0006355">
    <property type="term" value="P:regulation of DNA-templated transcription"/>
    <property type="evidence" value="ECO:0007669"/>
    <property type="project" value="InterPro"/>
</dbReference>
<accession>A0A6J7IY32</accession>
<dbReference type="AlphaFoldDB" id="A0A6J7IY32"/>
<dbReference type="EMBL" id="CAFBNE010000011">
    <property type="protein sequence ID" value="CAB4935779.1"/>
    <property type="molecule type" value="Genomic_DNA"/>
</dbReference>
<dbReference type="InterPro" id="IPR039420">
    <property type="entry name" value="WalR-like"/>
</dbReference>
<dbReference type="Gene3D" id="1.10.10.10">
    <property type="entry name" value="Winged helix-like DNA-binding domain superfamily/Winged helix DNA-binding domain"/>
    <property type="match status" value="1"/>
</dbReference>
<evidence type="ECO:0000256" key="1">
    <source>
        <dbReference type="ARBA" id="ARBA00023125"/>
    </source>
</evidence>
<dbReference type="SUPFAM" id="SSF46894">
    <property type="entry name" value="C-terminal effector domain of the bipartite response regulators"/>
    <property type="match status" value="1"/>
</dbReference>
<dbReference type="PANTHER" id="PTHR43214:SF44">
    <property type="entry name" value="TWO-COMPONENT RESPONSE REGULATOR"/>
    <property type="match status" value="1"/>
</dbReference>
<feature type="domain" description="Response regulatory" evidence="2">
    <location>
        <begin position="5"/>
        <end position="124"/>
    </location>
</feature>
<evidence type="ECO:0000259" key="2">
    <source>
        <dbReference type="PROSITE" id="PS50110"/>
    </source>
</evidence>
<dbReference type="Pfam" id="PF00196">
    <property type="entry name" value="GerE"/>
    <property type="match status" value="1"/>
</dbReference>
<dbReference type="SMART" id="SM00421">
    <property type="entry name" value="HTH_LUXR"/>
    <property type="match status" value="1"/>
</dbReference>
<gene>
    <name evidence="3" type="ORF">UFOPK3772_00557</name>
</gene>
<dbReference type="SMART" id="SM00448">
    <property type="entry name" value="REC"/>
    <property type="match status" value="1"/>
</dbReference>
<organism evidence="3">
    <name type="scientific">freshwater metagenome</name>
    <dbReference type="NCBI Taxonomy" id="449393"/>
    <lineage>
        <taxon>unclassified sequences</taxon>
        <taxon>metagenomes</taxon>
        <taxon>ecological metagenomes</taxon>
    </lineage>
</organism>
<name>A0A6J7IY32_9ZZZZ</name>
<dbReference type="InterPro" id="IPR016032">
    <property type="entry name" value="Sig_transdc_resp-reg_C-effctor"/>
</dbReference>